<dbReference type="SMART" id="SM01092">
    <property type="entry name" value="CO_deh_flav_C"/>
    <property type="match status" value="1"/>
</dbReference>
<dbReference type="InterPro" id="IPR036683">
    <property type="entry name" value="CO_DH_flav_C_dom_sf"/>
</dbReference>
<dbReference type="EMBL" id="CP010415">
    <property type="protein sequence ID" value="AJE21843.1"/>
    <property type="molecule type" value="Genomic_DNA"/>
</dbReference>
<dbReference type="SUPFAM" id="SSF56176">
    <property type="entry name" value="FAD-binding/transporter-associated domain-like"/>
    <property type="match status" value="1"/>
</dbReference>
<dbReference type="InterPro" id="IPR016208">
    <property type="entry name" value="Ald_Oxase/xanthine_DH-like"/>
</dbReference>
<evidence type="ECO:0000256" key="2">
    <source>
        <dbReference type="ARBA" id="ARBA00022723"/>
    </source>
</evidence>
<dbReference type="Pfam" id="PF00941">
    <property type="entry name" value="FAD_binding_5"/>
    <property type="match status" value="1"/>
</dbReference>
<dbReference type="PANTHER" id="PTHR45444:SF3">
    <property type="entry name" value="XANTHINE DEHYDROGENASE"/>
    <property type="match status" value="1"/>
</dbReference>
<protein>
    <submittedName>
        <fullName evidence="8">Xanthine dehydrogenase iron-sulfur subunit/ Xanthine dehydrogenase, FAD binding subunit</fullName>
    </submittedName>
</protein>
<keyword evidence="9" id="KW-1185">Reference proteome</keyword>
<dbReference type="Gene3D" id="3.30.465.10">
    <property type="match status" value="1"/>
</dbReference>
<dbReference type="Gene3D" id="3.30.43.10">
    <property type="entry name" value="Uridine Diphospho-n-acetylenolpyruvylglucosamine Reductase, domain 2"/>
    <property type="match status" value="1"/>
</dbReference>
<feature type="domain" description="2Fe-2S ferredoxin-type" evidence="6">
    <location>
        <begin position="26"/>
        <end position="115"/>
    </location>
</feature>
<dbReference type="InterPro" id="IPR036010">
    <property type="entry name" value="2Fe-2S_ferredoxin-like_sf"/>
</dbReference>
<evidence type="ECO:0000256" key="4">
    <source>
        <dbReference type="ARBA" id="ARBA00023002"/>
    </source>
</evidence>
<dbReference type="InterPro" id="IPR036318">
    <property type="entry name" value="FAD-bd_PCMH-like_sf"/>
</dbReference>
<sequence>MTAPLVGKACGRFPPYMRYRRYPEDVVIQFLLNHELRSERTLDPNLTVLRYLREHRHKTGTKEGCASGDCGACTVVIGELVGEQGRERLRYRSLNACLTFVAALHGKQLLTVEDLRHDGQLHAVQQAMVDQHASQCGFCTPGVVMSLFALQKNADNPDREQACAALAGNLCRCTGYRPILAAAEQACSAPEPDQFDAAEAEIVAALKAIARDGTELAAGDKRCLLPVSVAELAALYAAHPEARLFAGGTDLALEVTQQHRPLPLTIHLGRIEELKRVAIGADTLEIGAATPLTDCYAALAAEYPDFGALLARFASLQIRNQGTLGGNIGNASPIGDAPPLLIALGARLLLRQGEASRTLALEDFFLDYKVTVLQPGEFIEKILVPRARPGQAFRAYKLSKRLDDDISAVCAAFNLQLEDGRVREARIAFGGMAAIPRRAAACELALLGQPFDAAAIERACAALAGDFDPLSDFRASREYRLLAAQNLLRKAFLELHTPALPTRVTDHV</sequence>
<dbReference type="GO" id="GO:0005506">
    <property type="term" value="F:iron ion binding"/>
    <property type="evidence" value="ECO:0007669"/>
    <property type="project" value="InterPro"/>
</dbReference>
<accession>A0A0C4WID8</accession>
<dbReference type="InterPro" id="IPR005107">
    <property type="entry name" value="CO_DH_flav_C"/>
</dbReference>
<dbReference type="Gene3D" id="1.10.150.120">
    <property type="entry name" value="[2Fe-2S]-binding domain"/>
    <property type="match status" value="1"/>
</dbReference>
<dbReference type="InterPro" id="IPR006058">
    <property type="entry name" value="2Fe2S_fd_BS"/>
</dbReference>
<dbReference type="STRING" id="1328314.Achr_24060"/>
<dbReference type="PANTHER" id="PTHR45444">
    <property type="entry name" value="XANTHINE DEHYDROGENASE"/>
    <property type="match status" value="1"/>
</dbReference>
<keyword evidence="2" id="KW-0479">Metal-binding</keyword>
<dbReference type="PROSITE" id="PS51085">
    <property type="entry name" value="2FE2S_FER_2"/>
    <property type="match status" value="1"/>
</dbReference>
<dbReference type="GO" id="GO:0004854">
    <property type="term" value="F:xanthine dehydrogenase activity"/>
    <property type="evidence" value="ECO:0007669"/>
    <property type="project" value="InterPro"/>
</dbReference>
<dbReference type="HOGENOM" id="CLU_001681_9_0_6"/>
<evidence type="ECO:0000256" key="5">
    <source>
        <dbReference type="ARBA" id="ARBA00023004"/>
    </source>
</evidence>
<dbReference type="InterPro" id="IPR036884">
    <property type="entry name" value="2Fe-2S-bd_dom_sf"/>
</dbReference>
<evidence type="ECO:0000259" key="7">
    <source>
        <dbReference type="PROSITE" id="PS51387"/>
    </source>
</evidence>
<dbReference type="PIRSF" id="PIRSF036557">
    <property type="entry name" value="XdhA_RC"/>
    <property type="match status" value="1"/>
</dbReference>
<dbReference type="GO" id="GO:0071949">
    <property type="term" value="F:FAD binding"/>
    <property type="evidence" value="ECO:0007669"/>
    <property type="project" value="InterPro"/>
</dbReference>
<gene>
    <name evidence="8" type="primary">xdhA</name>
    <name evidence="8" type="ORF">Achr_24060</name>
</gene>
<keyword evidence="1" id="KW-0285">Flavoprotein</keyword>
<dbReference type="InterPro" id="IPR016167">
    <property type="entry name" value="FAD-bd_PCMH_sub1"/>
</dbReference>
<dbReference type="InterPro" id="IPR014307">
    <property type="entry name" value="Xanthine_DH_ssu"/>
</dbReference>
<dbReference type="PROSITE" id="PS51387">
    <property type="entry name" value="FAD_PCMH"/>
    <property type="match status" value="1"/>
</dbReference>
<dbReference type="SUPFAM" id="SSF55447">
    <property type="entry name" value="CO dehydrogenase flavoprotein C-terminal domain-like"/>
    <property type="match status" value="1"/>
</dbReference>
<dbReference type="Pfam" id="PF03450">
    <property type="entry name" value="CO_deh_flav_C"/>
    <property type="match status" value="1"/>
</dbReference>
<dbReference type="InterPro" id="IPR016169">
    <property type="entry name" value="FAD-bd_PCMH_sub2"/>
</dbReference>
<dbReference type="KEGG" id="acx:Achr_24060"/>
<evidence type="ECO:0000256" key="1">
    <source>
        <dbReference type="ARBA" id="ARBA00022630"/>
    </source>
</evidence>
<feature type="domain" description="FAD-binding PCMH-type" evidence="7">
    <location>
        <begin position="216"/>
        <end position="389"/>
    </location>
</feature>
<dbReference type="InterPro" id="IPR002346">
    <property type="entry name" value="Mopterin_DH_FAD-bd"/>
</dbReference>
<dbReference type="InterPro" id="IPR001041">
    <property type="entry name" value="2Fe-2S_ferredoxin-type"/>
</dbReference>
<dbReference type="Pfam" id="PF00111">
    <property type="entry name" value="Fer2"/>
    <property type="match status" value="1"/>
</dbReference>
<dbReference type="AlphaFoldDB" id="A0A0C4WID8"/>
<dbReference type="InterPro" id="IPR016166">
    <property type="entry name" value="FAD-bd_PCMH"/>
</dbReference>
<dbReference type="SUPFAM" id="SSF54292">
    <property type="entry name" value="2Fe-2S ferredoxin-like"/>
    <property type="match status" value="1"/>
</dbReference>
<proteinExistence type="predicted"/>
<dbReference type="Gene3D" id="3.30.390.50">
    <property type="entry name" value="CO dehydrogenase flavoprotein, C-terminal domain"/>
    <property type="match status" value="1"/>
</dbReference>
<keyword evidence="5" id="KW-0408">Iron</keyword>
<keyword evidence="4" id="KW-0560">Oxidoreductase</keyword>
<name>A0A0C4WID8_9GAMM</name>
<keyword evidence="3" id="KW-0274">FAD</keyword>
<dbReference type="SUPFAM" id="SSF47741">
    <property type="entry name" value="CO dehydrogenase ISP C-domain like"/>
    <property type="match status" value="1"/>
</dbReference>
<organism evidence="8 9">
    <name type="scientific">Azotobacter chroococcum NCIMB 8003</name>
    <dbReference type="NCBI Taxonomy" id="1328314"/>
    <lineage>
        <taxon>Bacteria</taxon>
        <taxon>Pseudomonadati</taxon>
        <taxon>Pseudomonadota</taxon>
        <taxon>Gammaproteobacteria</taxon>
        <taxon>Pseudomonadales</taxon>
        <taxon>Pseudomonadaceae</taxon>
        <taxon>Azotobacter</taxon>
    </lineage>
</organism>
<evidence type="ECO:0000256" key="3">
    <source>
        <dbReference type="ARBA" id="ARBA00022827"/>
    </source>
</evidence>
<evidence type="ECO:0000313" key="8">
    <source>
        <dbReference type="EMBL" id="AJE21843.1"/>
    </source>
</evidence>
<dbReference type="PROSITE" id="PS00197">
    <property type="entry name" value="2FE2S_FER_1"/>
    <property type="match status" value="1"/>
</dbReference>
<dbReference type="GO" id="GO:0051537">
    <property type="term" value="F:2 iron, 2 sulfur cluster binding"/>
    <property type="evidence" value="ECO:0007669"/>
    <property type="project" value="InterPro"/>
</dbReference>
<dbReference type="InterPro" id="IPR012175">
    <property type="entry name" value="Xanth_DH_ssu_bac"/>
</dbReference>
<reference evidence="8 9" key="1">
    <citation type="journal article" date="2015" name="PLoS ONE">
        <title>Azotobacter Genomes: The Genome of Azotobacter chroococcum NCIMB 8003 (ATCC 4412).</title>
        <authorList>
            <person name="Robson R.L."/>
            <person name="Jones R."/>
            <person name="Robson R.M."/>
            <person name="Schwartz A."/>
            <person name="Richardson T.H."/>
        </authorList>
    </citation>
    <scope>NUCLEOTIDE SEQUENCE [LARGE SCALE GENOMIC DNA]</scope>
    <source>
        <strain evidence="8 9">NCIMB 8003</strain>
    </source>
</reference>
<dbReference type="InterPro" id="IPR002888">
    <property type="entry name" value="2Fe-2S-bd"/>
</dbReference>
<dbReference type="InterPro" id="IPR012675">
    <property type="entry name" value="Beta-grasp_dom_sf"/>
</dbReference>
<dbReference type="Pfam" id="PF01799">
    <property type="entry name" value="Fer2_2"/>
    <property type="match status" value="1"/>
</dbReference>
<evidence type="ECO:0000259" key="6">
    <source>
        <dbReference type="PROSITE" id="PS51085"/>
    </source>
</evidence>
<dbReference type="CDD" id="cd00207">
    <property type="entry name" value="fer2"/>
    <property type="match status" value="1"/>
</dbReference>
<dbReference type="NCBIfam" id="TIGR02963">
    <property type="entry name" value="xanthine_xdhA"/>
    <property type="match status" value="1"/>
</dbReference>
<dbReference type="Gene3D" id="3.10.20.30">
    <property type="match status" value="1"/>
</dbReference>
<dbReference type="Proteomes" id="UP000068210">
    <property type="component" value="Chromosome"/>
</dbReference>
<evidence type="ECO:0000313" key="9">
    <source>
        <dbReference type="Proteomes" id="UP000068210"/>
    </source>
</evidence>